<keyword evidence="2" id="KW-1185">Reference proteome</keyword>
<accession>A0A372JIB7</accession>
<organism evidence="1 2">
    <name type="scientific">Actinomadura logoneensis</name>
    <dbReference type="NCBI Taxonomy" id="2293572"/>
    <lineage>
        <taxon>Bacteria</taxon>
        <taxon>Bacillati</taxon>
        <taxon>Actinomycetota</taxon>
        <taxon>Actinomycetes</taxon>
        <taxon>Streptosporangiales</taxon>
        <taxon>Thermomonosporaceae</taxon>
        <taxon>Actinomadura</taxon>
    </lineage>
</organism>
<evidence type="ECO:0008006" key="3">
    <source>
        <dbReference type="Google" id="ProtNLM"/>
    </source>
</evidence>
<dbReference type="AlphaFoldDB" id="A0A372JIB7"/>
<name>A0A372JIB7_9ACTN</name>
<dbReference type="RefSeq" id="WP_117359090.1">
    <property type="nucleotide sequence ID" value="NZ_QURH01000325.1"/>
</dbReference>
<evidence type="ECO:0000313" key="1">
    <source>
        <dbReference type="EMBL" id="RFU39765.1"/>
    </source>
</evidence>
<proteinExistence type="predicted"/>
<dbReference type="OrthoDB" id="5179393at2"/>
<dbReference type="Proteomes" id="UP000261811">
    <property type="component" value="Unassembled WGS sequence"/>
</dbReference>
<reference evidence="1 2" key="1">
    <citation type="submission" date="2018-08" db="EMBL/GenBank/DDBJ databases">
        <title>Actinomadura jelena sp. nov., a novel Actinomycete isolated from soil in Chad.</title>
        <authorList>
            <person name="Shi L."/>
        </authorList>
    </citation>
    <scope>NUCLEOTIDE SEQUENCE [LARGE SCALE GENOMIC DNA]</scope>
    <source>
        <strain evidence="1 2">NEAU-G17</strain>
    </source>
</reference>
<dbReference type="Pfam" id="PF18844">
    <property type="entry name" value="baeRF_family2"/>
    <property type="match status" value="1"/>
</dbReference>
<protein>
    <recommendedName>
        <fullName evidence="3">Peptide chain release factor 1</fullName>
    </recommendedName>
</protein>
<comment type="caution">
    <text evidence="1">The sequence shown here is derived from an EMBL/GenBank/DDBJ whole genome shotgun (WGS) entry which is preliminary data.</text>
</comment>
<evidence type="ECO:0000313" key="2">
    <source>
        <dbReference type="Proteomes" id="UP000261811"/>
    </source>
</evidence>
<dbReference type="EMBL" id="QURH01000325">
    <property type="protein sequence ID" value="RFU39765.1"/>
    <property type="molecule type" value="Genomic_DNA"/>
</dbReference>
<dbReference type="InterPro" id="IPR042226">
    <property type="entry name" value="eFR1_2_sf"/>
</dbReference>
<gene>
    <name evidence="1" type="ORF">DZF91_20590</name>
</gene>
<dbReference type="Gene3D" id="3.30.420.60">
    <property type="entry name" value="eRF1 domain 2"/>
    <property type="match status" value="1"/>
</dbReference>
<sequence length="369" mass="40080">MDLTFLKPLYAGSGPFSSLYLDLTRTTEDAAKAAELRWRARRGELAAQGAPEADLRALEAVVEEDLRDRRSEGLVAFAADGKVGYLRRMDRPPRAEHARCAPLPHVLPLLAELGERFPYLVVTVDRRGGTITCVRPETGPDGGSDAPPQVIDVPGDEEYPIHKPKGGDWNQSRYQRAAEEAWKANARKVGRQVAASARRCGAELVILAGDPQARSALMEELGENLLPHAVETDRGPDGPAMDEEVERILELKRAERIMRVAERFERELAAGRRAVTGLPGTAEAAFGGRVESLLLDEDPAAPTRLWVGPRPHEIAASPDRLRELGVDEPAEERADAALIRAVAATDGDLTILPAVTPQAELGVGAVLRY</sequence>
<dbReference type="InterPro" id="IPR040701">
    <property type="entry name" value="Bact_RF_family2"/>
</dbReference>